<name>A0A0P8E3W1_9EURY</name>
<accession>A0A0P8E3W1</accession>
<dbReference type="InterPro" id="IPR020501">
    <property type="entry name" value="Uncharacterised_AF1218"/>
</dbReference>
<gene>
    <name evidence="1" type="ORF">MPEBLZ_00146</name>
</gene>
<protein>
    <recommendedName>
        <fullName evidence="3">DUF2551 domain-containing protein</fullName>
    </recommendedName>
</protein>
<dbReference type="AlphaFoldDB" id="A0A0P8E3W1"/>
<dbReference type="PATRIC" id="fig|1719120.3.peg.167"/>
<evidence type="ECO:0000313" key="2">
    <source>
        <dbReference type="Proteomes" id="UP000050360"/>
    </source>
</evidence>
<organism evidence="1 2">
    <name type="scientific">Candidatus Methanoperedens nitratireducens</name>
    <dbReference type="NCBI Taxonomy" id="1392998"/>
    <lineage>
        <taxon>Archaea</taxon>
        <taxon>Methanobacteriati</taxon>
        <taxon>Methanobacteriota</taxon>
        <taxon>Stenosarchaea group</taxon>
        <taxon>Methanomicrobia</taxon>
        <taxon>Methanosarcinales</taxon>
        <taxon>ANME-2 cluster</taxon>
        <taxon>Candidatus Methanoperedentaceae</taxon>
        <taxon>Candidatus Methanoperedens</taxon>
    </lineage>
</organism>
<proteinExistence type="predicted"/>
<sequence length="104" mass="12067">MVSLTRKENDDLKTRLTKYLARDETGIRKSVLKLFLNEKPYTTQNVFDLLKQQGFDVNYRGISAMVGLMNTRLGILRIDVKGDHNVYSLKDEYKNSVKATMDNY</sequence>
<reference evidence="1 2" key="1">
    <citation type="submission" date="2015-09" db="EMBL/GenBank/DDBJ databases">
        <title>A metagenomics-based metabolic model of nitrate-dependent anaerobic oxidation of methane by Methanoperedens-like archaea.</title>
        <authorList>
            <person name="Arshad A."/>
            <person name="Speth D.R."/>
            <person name="De Graaf R.M."/>
            <person name="Op Den Camp H.J."/>
            <person name="Jetten M.S."/>
            <person name="Welte C.U."/>
        </authorList>
    </citation>
    <scope>NUCLEOTIDE SEQUENCE [LARGE SCALE GENOMIC DNA]</scope>
</reference>
<evidence type="ECO:0000313" key="1">
    <source>
        <dbReference type="EMBL" id="KPQ45265.1"/>
    </source>
</evidence>
<dbReference type="Proteomes" id="UP000050360">
    <property type="component" value="Unassembled WGS sequence"/>
</dbReference>
<dbReference type="EMBL" id="LKCM01000015">
    <property type="protein sequence ID" value="KPQ45265.1"/>
    <property type="molecule type" value="Genomic_DNA"/>
</dbReference>
<comment type="caution">
    <text evidence="1">The sequence shown here is derived from an EMBL/GenBank/DDBJ whole genome shotgun (WGS) entry which is preliminary data.</text>
</comment>
<evidence type="ECO:0008006" key="3">
    <source>
        <dbReference type="Google" id="ProtNLM"/>
    </source>
</evidence>
<dbReference type="Pfam" id="PF10826">
    <property type="entry name" value="DUF2551"/>
    <property type="match status" value="1"/>
</dbReference>